<comment type="caution">
    <text evidence="2">The sequence shown here is derived from an EMBL/GenBank/DDBJ whole genome shotgun (WGS) entry which is preliminary data.</text>
</comment>
<organism evidence="2 3">
    <name type="scientific">Carnegiea gigantea</name>
    <dbReference type="NCBI Taxonomy" id="171969"/>
    <lineage>
        <taxon>Eukaryota</taxon>
        <taxon>Viridiplantae</taxon>
        <taxon>Streptophyta</taxon>
        <taxon>Embryophyta</taxon>
        <taxon>Tracheophyta</taxon>
        <taxon>Spermatophyta</taxon>
        <taxon>Magnoliopsida</taxon>
        <taxon>eudicotyledons</taxon>
        <taxon>Gunneridae</taxon>
        <taxon>Pentapetalae</taxon>
        <taxon>Caryophyllales</taxon>
        <taxon>Cactineae</taxon>
        <taxon>Cactaceae</taxon>
        <taxon>Cactoideae</taxon>
        <taxon>Echinocereeae</taxon>
        <taxon>Carnegiea</taxon>
    </lineage>
</organism>
<feature type="compositionally biased region" description="Basic and acidic residues" evidence="1">
    <location>
        <begin position="20"/>
        <end position="34"/>
    </location>
</feature>
<keyword evidence="3" id="KW-1185">Reference proteome</keyword>
<accession>A0A9Q1GL05</accession>
<feature type="region of interest" description="Disordered" evidence="1">
    <location>
        <begin position="110"/>
        <end position="142"/>
    </location>
</feature>
<name>A0A9Q1GL05_9CARY</name>
<sequence>MFPRLLAVEALLSFNSRRQSRAEGDRRRKMELRSSKIMNGRLSSKPEPEDEHRKRTSQRQKCVDSNDKEREELRCLIEGEMWEDSLGIEYEDEAEGDSDFDLLLESKCSSGRDEGRCRSTRGEGPSGEQCRTRDGPSTASRQGKCKVEALTESTQLHQQVAVINDSNVVLRSRCTIKKLVGLNTRIIANQRQAVKETIMCLFLRCPEIGVGRHLTLALIKCWVLQWKAFRLGEERVLCFVFDVALLTGLSVIGRKVEVDGDEVTIDVRQMVRMIEDTQKKLCVGPLSEVQLNGLCLLTQVRLR</sequence>
<feature type="region of interest" description="Disordered" evidence="1">
    <location>
        <begin position="19"/>
        <end position="65"/>
    </location>
</feature>
<evidence type="ECO:0000256" key="1">
    <source>
        <dbReference type="SAM" id="MobiDB-lite"/>
    </source>
</evidence>
<gene>
    <name evidence="2" type="ORF">Cgig2_021767</name>
</gene>
<dbReference type="AlphaFoldDB" id="A0A9Q1GL05"/>
<feature type="compositionally biased region" description="Basic and acidic residues" evidence="1">
    <location>
        <begin position="110"/>
        <end position="121"/>
    </location>
</feature>
<reference evidence="2" key="1">
    <citation type="submission" date="2022-04" db="EMBL/GenBank/DDBJ databases">
        <title>Carnegiea gigantea Genome sequencing and assembly v2.</title>
        <authorList>
            <person name="Copetti D."/>
            <person name="Sanderson M.J."/>
            <person name="Burquez A."/>
            <person name="Wojciechowski M.F."/>
        </authorList>
    </citation>
    <scope>NUCLEOTIDE SEQUENCE</scope>
    <source>
        <strain evidence="2">SGP5-SGP5p</strain>
        <tissue evidence="2">Aerial part</tissue>
    </source>
</reference>
<evidence type="ECO:0000313" key="3">
    <source>
        <dbReference type="Proteomes" id="UP001153076"/>
    </source>
</evidence>
<protein>
    <submittedName>
        <fullName evidence="2">Uncharacterized protein</fullName>
    </submittedName>
</protein>
<evidence type="ECO:0000313" key="2">
    <source>
        <dbReference type="EMBL" id="KAJ8421134.1"/>
    </source>
</evidence>
<feature type="compositionally biased region" description="Basic and acidic residues" evidence="1">
    <location>
        <begin position="44"/>
        <end position="53"/>
    </location>
</feature>
<proteinExistence type="predicted"/>
<dbReference type="Proteomes" id="UP001153076">
    <property type="component" value="Unassembled WGS sequence"/>
</dbReference>
<dbReference type="EMBL" id="JAKOGI010002901">
    <property type="protein sequence ID" value="KAJ8421134.1"/>
    <property type="molecule type" value="Genomic_DNA"/>
</dbReference>